<evidence type="ECO:0008006" key="3">
    <source>
        <dbReference type="Google" id="ProtNLM"/>
    </source>
</evidence>
<comment type="caution">
    <text evidence="1">The sequence shown here is derived from an EMBL/GenBank/DDBJ whole genome shotgun (WGS) entry which is preliminary data.</text>
</comment>
<dbReference type="AlphaFoldDB" id="A0A0Q0D5D8"/>
<evidence type="ECO:0000313" key="1">
    <source>
        <dbReference type="EMBL" id="KPY95939.1"/>
    </source>
</evidence>
<accession>A0A0Q0D5D8</accession>
<organism evidence="1 2">
    <name type="scientific">Pseudomonas syringae pv. spinaceae</name>
    <dbReference type="NCBI Taxonomy" id="264459"/>
    <lineage>
        <taxon>Bacteria</taxon>
        <taxon>Pseudomonadati</taxon>
        <taxon>Pseudomonadota</taxon>
        <taxon>Gammaproteobacteria</taxon>
        <taxon>Pseudomonadales</taxon>
        <taxon>Pseudomonadaceae</taxon>
        <taxon>Pseudomonas</taxon>
        <taxon>Pseudomonas syringae</taxon>
    </lineage>
</organism>
<dbReference type="PATRIC" id="fig|264459.3.peg.5222"/>
<evidence type="ECO:0000313" key="2">
    <source>
        <dbReference type="Proteomes" id="UP000050384"/>
    </source>
</evidence>
<proteinExistence type="predicted"/>
<sequence length="72" mass="7414">MLAATGFNGRGVTTGTLVGKCFADYLLSGDAAALPVSFSSNNKKVSANGLRALAYDAGFTLYHAGQCLRVVL</sequence>
<name>A0A0Q0D5D8_PSESX</name>
<gene>
    <name evidence="1" type="ORF">ALO94_200654</name>
</gene>
<reference evidence="1 2" key="1">
    <citation type="submission" date="2015-09" db="EMBL/GenBank/DDBJ databases">
        <title>Genome announcement of multiple Pseudomonas syringae strains.</title>
        <authorList>
            <person name="Thakur S."/>
            <person name="Wang P.W."/>
            <person name="Gong Y."/>
            <person name="Weir B.S."/>
            <person name="Guttman D.S."/>
        </authorList>
    </citation>
    <scope>NUCLEOTIDE SEQUENCE [LARGE SCALE GENOMIC DNA]</scope>
    <source>
        <strain evidence="1 2">ICMP16929</strain>
    </source>
</reference>
<dbReference type="EMBL" id="LJRI01000594">
    <property type="protein sequence ID" value="KPY95939.1"/>
    <property type="molecule type" value="Genomic_DNA"/>
</dbReference>
<dbReference type="Proteomes" id="UP000050384">
    <property type="component" value="Unassembled WGS sequence"/>
</dbReference>
<protein>
    <recommendedName>
        <fullName evidence="3">FAD dependent oxidoreductase domain-containing protein</fullName>
    </recommendedName>
</protein>